<evidence type="ECO:0000259" key="5">
    <source>
        <dbReference type="PROSITE" id="PS51468"/>
    </source>
</evidence>
<accession>A0AAW0QJ18</accession>
<evidence type="ECO:0000256" key="1">
    <source>
        <dbReference type="ARBA" id="ARBA00006914"/>
    </source>
</evidence>
<dbReference type="SMART" id="SM00382">
    <property type="entry name" value="AAA"/>
    <property type="match status" value="1"/>
</dbReference>
<name>A0AAW0QJ18_9PEZI</name>
<proteinExistence type="inferred from homology"/>
<dbReference type="InterPro" id="IPR029067">
    <property type="entry name" value="CDC48_domain_2-like_sf"/>
</dbReference>
<keyword evidence="6" id="KW-0132">Cell division</keyword>
<dbReference type="Gene3D" id="2.40.40.20">
    <property type="match status" value="1"/>
</dbReference>
<dbReference type="Pfam" id="PF08487">
    <property type="entry name" value="VIT"/>
    <property type="match status" value="1"/>
</dbReference>
<dbReference type="PANTHER" id="PTHR23077">
    <property type="entry name" value="AAA-FAMILY ATPASE"/>
    <property type="match status" value="1"/>
</dbReference>
<evidence type="ECO:0000256" key="4">
    <source>
        <dbReference type="SAM" id="MobiDB-lite"/>
    </source>
</evidence>
<dbReference type="GO" id="GO:0051301">
    <property type="term" value="P:cell division"/>
    <property type="evidence" value="ECO:0007669"/>
    <property type="project" value="UniProtKB-KW"/>
</dbReference>
<comment type="caution">
    <text evidence="6">The sequence shown here is derived from an EMBL/GenBank/DDBJ whole genome shotgun (WGS) entry which is preliminary data.</text>
</comment>
<dbReference type="SMART" id="SM00609">
    <property type="entry name" value="VIT"/>
    <property type="match status" value="1"/>
</dbReference>
<dbReference type="InterPro" id="IPR003959">
    <property type="entry name" value="ATPase_AAA_core"/>
</dbReference>
<evidence type="ECO:0000256" key="2">
    <source>
        <dbReference type="ARBA" id="ARBA00022741"/>
    </source>
</evidence>
<dbReference type="InterPro" id="IPR041569">
    <property type="entry name" value="AAA_lid_3"/>
</dbReference>
<feature type="domain" description="VIT" evidence="5">
    <location>
        <begin position="62"/>
        <end position="192"/>
    </location>
</feature>
<feature type="region of interest" description="Disordered" evidence="4">
    <location>
        <begin position="353"/>
        <end position="372"/>
    </location>
</feature>
<dbReference type="SMART" id="SM01073">
    <property type="entry name" value="CDC48_N"/>
    <property type="match status" value="1"/>
</dbReference>
<dbReference type="GO" id="GO:0005829">
    <property type="term" value="C:cytosol"/>
    <property type="evidence" value="ECO:0007669"/>
    <property type="project" value="TreeGrafter"/>
</dbReference>
<reference evidence="6 7" key="1">
    <citation type="submission" date="2023-01" db="EMBL/GenBank/DDBJ databases">
        <title>Analysis of 21 Apiospora genomes using comparative genomics revels a genus with tremendous synthesis potential of carbohydrate active enzymes and secondary metabolites.</title>
        <authorList>
            <person name="Sorensen T."/>
        </authorList>
    </citation>
    <scope>NUCLEOTIDE SEQUENCE [LARGE SCALE GENOMIC DNA]</scope>
    <source>
        <strain evidence="6 7">CBS 117206</strain>
    </source>
</reference>
<dbReference type="GO" id="GO:0016887">
    <property type="term" value="F:ATP hydrolysis activity"/>
    <property type="evidence" value="ECO:0007669"/>
    <property type="project" value="InterPro"/>
</dbReference>
<gene>
    <name evidence="6" type="ORF">PG999_008587</name>
</gene>
<dbReference type="Pfam" id="PF00004">
    <property type="entry name" value="AAA"/>
    <property type="match status" value="1"/>
</dbReference>
<dbReference type="GO" id="GO:0034098">
    <property type="term" value="C:VCP-NPL4-UFD1 AAA ATPase complex"/>
    <property type="evidence" value="ECO:0007669"/>
    <property type="project" value="TreeGrafter"/>
</dbReference>
<dbReference type="GO" id="GO:0005524">
    <property type="term" value="F:ATP binding"/>
    <property type="evidence" value="ECO:0007669"/>
    <property type="project" value="UniProtKB-KW"/>
</dbReference>
<dbReference type="PROSITE" id="PS51468">
    <property type="entry name" value="VIT"/>
    <property type="match status" value="1"/>
</dbReference>
<keyword evidence="3" id="KW-0067">ATP-binding</keyword>
<keyword evidence="7" id="KW-1185">Reference proteome</keyword>
<dbReference type="EMBL" id="JAQQWP010000008">
    <property type="protein sequence ID" value="KAK8105228.1"/>
    <property type="molecule type" value="Genomic_DNA"/>
</dbReference>
<dbReference type="Pfam" id="PF17862">
    <property type="entry name" value="AAA_lid_3"/>
    <property type="match status" value="1"/>
</dbReference>
<dbReference type="GO" id="GO:0031593">
    <property type="term" value="F:polyubiquitin modification-dependent protein binding"/>
    <property type="evidence" value="ECO:0007669"/>
    <property type="project" value="TreeGrafter"/>
</dbReference>
<dbReference type="AlphaFoldDB" id="A0AAW0QJ18"/>
<protein>
    <submittedName>
        <fullName evidence="6">Cell division control protein Cdc48</fullName>
    </submittedName>
</protein>
<comment type="similarity">
    <text evidence="1">Belongs to the AAA ATPase family.</text>
</comment>
<dbReference type="Proteomes" id="UP001392437">
    <property type="component" value="Unassembled WGS sequence"/>
</dbReference>
<dbReference type="InterPro" id="IPR013694">
    <property type="entry name" value="VIT"/>
</dbReference>
<organism evidence="6 7">
    <name type="scientific">Apiospora kogelbergensis</name>
    <dbReference type="NCBI Taxonomy" id="1337665"/>
    <lineage>
        <taxon>Eukaryota</taxon>
        <taxon>Fungi</taxon>
        <taxon>Dikarya</taxon>
        <taxon>Ascomycota</taxon>
        <taxon>Pezizomycotina</taxon>
        <taxon>Sordariomycetes</taxon>
        <taxon>Xylariomycetidae</taxon>
        <taxon>Amphisphaeriales</taxon>
        <taxon>Apiosporaceae</taxon>
        <taxon>Apiospora</taxon>
    </lineage>
</organism>
<dbReference type="Gene3D" id="3.40.50.300">
    <property type="entry name" value="P-loop containing nucleotide triphosphate hydrolases"/>
    <property type="match status" value="1"/>
</dbReference>
<dbReference type="Gene3D" id="3.10.330.10">
    <property type="match status" value="1"/>
</dbReference>
<keyword evidence="2" id="KW-0547">Nucleotide-binding</keyword>
<evidence type="ECO:0000256" key="3">
    <source>
        <dbReference type="ARBA" id="ARBA00022840"/>
    </source>
</evidence>
<evidence type="ECO:0000313" key="6">
    <source>
        <dbReference type="EMBL" id="KAK8105228.1"/>
    </source>
</evidence>
<dbReference type="InterPro" id="IPR003338">
    <property type="entry name" value="CDC4_N-term_subdom"/>
</dbReference>
<dbReference type="InterPro" id="IPR009010">
    <property type="entry name" value="Asp_de-COase-like_dom_sf"/>
</dbReference>
<sequence>MESKVKSSGAINVRGNARNVNTGVSIKYQHYSGIFVNLEAQSNQGRHLFPPAPYFDPRPNETYLSWSPERPGIGCLPLRDISVDVDVQECIARTTLVQDFWNPNDKPIKNASYQFPMARGAVLESLRCVMDEEVTMEGQIKTRGEARAVFKKAERQHHPATLMEATPEEMIEFTLAHISPESTVKVELVYLSRLRYEAGKGAILVVPRYIAPPVRSTPVDTTNPTQETSLVLKVHIRALVPISKVQSEHHPISVQIGSTHAVQEASSCIPSGPTEVIVAFDSMKTDLMNDFVLIIETSKDPLAILGNCPEGDISEAIILEFSSDHLFSKTPAELHPTEYVLVIDSPCDSMIQGPPWTRSRHSRGNDNSRRGRSGLYSVAGLDHMMQQTRRVYHNTRNTDLVRTLGIAVDQRNRTSTTHVIILMVCDRDHTLQGAIDFVESDTTKIERHVHFSVIGFGDSLPGHIVAKMEHLSHGRVKLLSLASGADEVGAAVTDIIGAVLPWKLEIYVDDIPQPDYYSLARALQLSAGSDEDLVQGAISQYEQMMYTQTPHRLDLVPHSARQSIFLLSHKGYARRPSFITINATAISGDILTRKIPITTSSMEPGSIHRLAAKSIMDDLEGDQSFLHEMLGPRIFLNNGLKQEIERHVERIGTDLGLQWSVMGRWTSFVAVDHSEPSSLAHNIYKSIKYSAQVPNDPRFINLIWDSARRLVWGCSNWGCSDGVGPLPYGWQGVAASCAEDSEYWYSSSSEEGSSQDFSESISQSRQRKPEVIYPLKRVTRLKVTDATEEDSSQVGFSRKIREAFDIQPNDIVLLSGGRQRTAAKRVAPTNSEGREQESVGLSTVARQNAGLQLGQMVTIHKCTEVPDVHRLVVCPVFDTKDMAEEVIHTSLEAYFKESRPIWNGEVFSLRVGNFSLKFKATSVAPQPYGLIRSDTVFVIGRTTVADSDDQSSLVHYSSIGGYSKQLAEIRMVFEFGLQRPQFLQNSNVRLPSSILITGPRGTGKTLVAQAIENEGEATFFQIKSKKMKLQPVDKSLRQLDETFKEAVRSSPSVIFVDDIEELASKDISELHASLTSRLIYRMDSIRDTPGVVFLAATSQDDHLDSRLKGHRYFNRRVRLGLPDTQDRHRILMTHTKGMRLSEDVDLETIAWETEGYVGADLAAVCSEAATERACELVAFTDSGTYAIGDESGEAPAVCQRHFRDAILRLSIQPKQRTDT</sequence>
<evidence type="ECO:0000313" key="7">
    <source>
        <dbReference type="Proteomes" id="UP001392437"/>
    </source>
</evidence>
<dbReference type="Pfam" id="PF02359">
    <property type="entry name" value="CDC48_N"/>
    <property type="match status" value="1"/>
</dbReference>
<dbReference type="InterPro" id="IPR003593">
    <property type="entry name" value="AAA+_ATPase"/>
</dbReference>
<keyword evidence="6" id="KW-0131">Cell cycle</keyword>
<dbReference type="PANTHER" id="PTHR23077:SF171">
    <property type="entry name" value="NUCLEAR VALOSIN-CONTAINING PROTEIN-LIKE"/>
    <property type="match status" value="1"/>
</dbReference>
<dbReference type="GO" id="GO:0030970">
    <property type="term" value="P:retrograde protein transport, ER to cytosol"/>
    <property type="evidence" value="ECO:0007669"/>
    <property type="project" value="TreeGrafter"/>
</dbReference>
<dbReference type="SUPFAM" id="SSF54585">
    <property type="entry name" value="Cdc48 domain 2-like"/>
    <property type="match status" value="1"/>
</dbReference>
<dbReference type="InterPro" id="IPR027417">
    <property type="entry name" value="P-loop_NTPase"/>
</dbReference>
<dbReference type="Gene3D" id="1.10.8.60">
    <property type="match status" value="1"/>
</dbReference>
<dbReference type="InterPro" id="IPR050168">
    <property type="entry name" value="AAA_ATPase_domain"/>
</dbReference>
<dbReference type="SUPFAM" id="SSF52540">
    <property type="entry name" value="P-loop containing nucleoside triphosphate hydrolases"/>
    <property type="match status" value="1"/>
</dbReference>
<dbReference type="SUPFAM" id="SSF50692">
    <property type="entry name" value="ADC-like"/>
    <property type="match status" value="1"/>
</dbReference>
<dbReference type="GO" id="GO:0097352">
    <property type="term" value="P:autophagosome maturation"/>
    <property type="evidence" value="ECO:0007669"/>
    <property type="project" value="TreeGrafter"/>
</dbReference>
<dbReference type="GO" id="GO:0051228">
    <property type="term" value="P:mitotic spindle disassembly"/>
    <property type="evidence" value="ECO:0007669"/>
    <property type="project" value="TreeGrafter"/>
</dbReference>
<dbReference type="GO" id="GO:0005634">
    <property type="term" value="C:nucleus"/>
    <property type="evidence" value="ECO:0007669"/>
    <property type="project" value="TreeGrafter"/>
</dbReference>